<gene>
    <name evidence="1" type="ORF">HGB48_34250</name>
</gene>
<dbReference type="RefSeq" id="WP_067639471.1">
    <property type="nucleotide sequence ID" value="NZ_JAAXPI010000097.1"/>
</dbReference>
<dbReference type="Proteomes" id="UP000579250">
    <property type="component" value="Unassembled WGS sequence"/>
</dbReference>
<sequence length="76" mass="7760">MLACLDISGVTPSLTTHSGSRTVLEITGTGYARALAAAGDLGEAQRVLDTLDRGAASLPGEIRAGLDSQAVHVRAR</sequence>
<comment type="caution">
    <text evidence="1">The sequence shown here is derived from an EMBL/GenBank/DDBJ whole genome shotgun (WGS) entry which is preliminary data.</text>
</comment>
<keyword evidence="2" id="KW-1185">Reference proteome</keyword>
<protein>
    <submittedName>
        <fullName evidence="1">Uncharacterized protein</fullName>
    </submittedName>
</protein>
<evidence type="ECO:0000313" key="2">
    <source>
        <dbReference type="Proteomes" id="UP000579250"/>
    </source>
</evidence>
<dbReference type="AlphaFoldDB" id="A0A846ZF99"/>
<dbReference type="EMBL" id="JAAXPI010000097">
    <property type="protein sequence ID" value="NKZ08766.1"/>
    <property type="molecule type" value="Genomic_DNA"/>
</dbReference>
<proteinExistence type="predicted"/>
<name>A0A846ZF99_9ACTN</name>
<accession>A0A846ZF99</accession>
<organism evidence="1 2">
    <name type="scientific">Actinomadura latina</name>
    <dbReference type="NCBI Taxonomy" id="163603"/>
    <lineage>
        <taxon>Bacteria</taxon>
        <taxon>Bacillati</taxon>
        <taxon>Actinomycetota</taxon>
        <taxon>Actinomycetes</taxon>
        <taxon>Streptosporangiales</taxon>
        <taxon>Thermomonosporaceae</taxon>
        <taxon>Actinomadura</taxon>
    </lineage>
</organism>
<reference evidence="1 2" key="1">
    <citation type="submission" date="2020-04" db="EMBL/GenBank/DDBJ databases">
        <title>MicrobeNet Type strains.</title>
        <authorList>
            <person name="Nicholson A.C."/>
        </authorList>
    </citation>
    <scope>NUCLEOTIDE SEQUENCE [LARGE SCALE GENOMIC DNA]</scope>
    <source>
        <strain evidence="1 2">ATCC BAA-277</strain>
    </source>
</reference>
<evidence type="ECO:0000313" key="1">
    <source>
        <dbReference type="EMBL" id="NKZ08766.1"/>
    </source>
</evidence>